<feature type="region of interest" description="Disordered" evidence="4">
    <location>
        <begin position="36"/>
        <end position="64"/>
    </location>
</feature>
<feature type="compositionally biased region" description="Low complexity" evidence="4">
    <location>
        <begin position="220"/>
        <end position="240"/>
    </location>
</feature>
<feature type="region of interest" description="Disordered" evidence="4">
    <location>
        <begin position="179"/>
        <end position="344"/>
    </location>
</feature>
<feature type="compositionally biased region" description="Polar residues" evidence="4">
    <location>
        <begin position="241"/>
        <end position="254"/>
    </location>
</feature>
<dbReference type="Pfam" id="PF06657">
    <property type="entry name" value="Cep57_MT_bd"/>
    <property type="match status" value="1"/>
</dbReference>
<sequence length="829" mass="90684">MNPQPIPSSSEDLERRRLESTLEADLHSLSLSSLLTTTSANSPSSSQTIIHHNNNGGDGSDQISLSSISSIEHPRAFGEGLTGRSDFELDRLHNLHQQHYFGPSGTPRAAGRTERNVGRGTERISSSGAGRGTERIVSGTGRGTERIVSGVQSEKSVAQSPVSTAGHHVSQMTLGVGVFERDGGKDANGDLDDDDDWDPERSLGRLVGELGRVMGDKISQRPTSPFSPSRSPRSPSPLSSVLVNQPNLSLTLNRNDPLLSPPISGASDDTTRKPSSGFTSMAQRLGDDLRASKPQARRALSDTTAHNIAKTPGPKRASQKDKLKNLQGGERRTNSAPAGRPSVQADVTGMTNLLETPAKGMEHGVLGKNTDVGGKSGSNIPQTLATLHARLRALETENSLSRRRVRELEGEVERARKEVEDARNHGNSQLREVIEEKTALEDLVASLRVNLARITSELEHSKALVAELRAAQSHPSPPNSPPPPSRIVTSELQELRKQVERLGNEVQRLGGIVEEGLETRRRARGERTIRLEAEEAAQFSREIASDEDLDRVRRDVQRRSERQVSPQPAPSRLRQGLHAAAAEIPVVVPPTEQPNRVATRQNLTPPASDNGSSSPTPISRSSSSRQQTKTKTTRRVSYRAEGPASPFPSIRAEDEESFFSVTGADQTRREAESDSRAKKMASVPVNQRSTPLADGAQEDLPPQTVLARVIGELEADFAHYKSIYSELADQYKVLDAASNVGKRRVLADHLREVIDTLEQKADQIASLYDLLHFKDRPLTSFELERQTGKVETRKSVHDVLRMVRETLGDEGMRRLERDGGRLWRQQTTV</sequence>
<feature type="domain" description="Cep57 centrosome microtubule-binding" evidence="5">
    <location>
        <begin position="698"/>
        <end position="770"/>
    </location>
</feature>
<feature type="compositionally biased region" description="Polar residues" evidence="4">
    <location>
        <begin position="273"/>
        <end position="282"/>
    </location>
</feature>
<keyword evidence="7" id="KW-1185">Reference proteome</keyword>
<dbReference type="InterPro" id="IPR024957">
    <property type="entry name" value="Cep57_MT-bd_dom"/>
</dbReference>
<feature type="coiled-coil region" evidence="3">
    <location>
        <begin position="391"/>
        <end position="512"/>
    </location>
</feature>
<evidence type="ECO:0000256" key="4">
    <source>
        <dbReference type="SAM" id="MobiDB-lite"/>
    </source>
</evidence>
<dbReference type="InParanoid" id="A0A1Y2BE08"/>
<keyword evidence="3" id="KW-0175">Coiled coil</keyword>
<reference evidence="6 7" key="1">
    <citation type="submission" date="2016-07" db="EMBL/GenBank/DDBJ databases">
        <title>Pervasive Adenine N6-methylation of Active Genes in Fungi.</title>
        <authorList>
            <consortium name="DOE Joint Genome Institute"/>
            <person name="Mondo S.J."/>
            <person name="Dannebaum R.O."/>
            <person name="Kuo R.C."/>
            <person name="Labutti K."/>
            <person name="Haridas S."/>
            <person name="Kuo A."/>
            <person name="Salamov A."/>
            <person name="Ahrendt S.R."/>
            <person name="Lipzen A."/>
            <person name="Sullivan W."/>
            <person name="Andreopoulos W.B."/>
            <person name="Clum A."/>
            <person name="Lindquist E."/>
            <person name="Daum C."/>
            <person name="Ramamoorthy G.K."/>
            <person name="Gryganskyi A."/>
            <person name="Culley D."/>
            <person name="Magnuson J.K."/>
            <person name="James T.Y."/>
            <person name="O'Malley M.A."/>
            <person name="Stajich J.E."/>
            <person name="Spatafora J.W."/>
            <person name="Visel A."/>
            <person name="Grigoriev I.V."/>
        </authorList>
    </citation>
    <scope>NUCLEOTIDE SEQUENCE [LARGE SCALE GENOMIC DNA]</scope>
    <source>
        <strain evidence="6 7">68-887.2</strain>
    </source>
</reference>
<feature type="region of interest" description="Disordered" evidence="4">
    <location>
        <begin position="98"/>
        <end position="137"/>
    </location>
</feature>
<dbReference type="Proteomes" id="UP000193986">
    <property type="component" value="Unassembled WGS sequence"/>
</dbReference>
<protein>
    <recommendedName>
        <fullName evidence="5">Cep57 centrosome microtubule-binding domain-containing protein</fullName>
    </recommendedName>
</protein>
<evidence type="ECO:0000256" key="1">
    <source>
        <dbReference type="ARBA" id="ARBA00004496"/>
    </source>
</evidence>
<keyword evidence="2" id="KW-0963">Cytoplasm</keyword>
<feature type="compositionally biased region" description="Low complexity" evidence="4">
    <location>
        <begin position="612"/>
        <end position="630"/>
    </location>
</feature>
<dbReference type="GO" id="GO:0005737">
    <property type="term" value="C:cytoplasm"/>
    <property type="evidence" value="ECO:0007669"/>
    <property type="project" value="UniProtKB-SubCell"/>
</dbReference>
<organism evidence="6 7">
    <name type="scientific">Naematelia encephala</name>
    <dbReference type="NCBI Taxonomy" id="71784"/>
    <lineage>
        <taxon>Eukaryota</taxon>
        <taxon>Fungi</taxon>
        <taxon>Dikarya</taxon>
        <taxon>Basidiomycota</taxon>
        <taxon>Agaricomycotina</taxon>
        <taxon>Tremellomycetes</taxon>
        <taxon>Tremellales</taxon>
        <taxon>Naemateliaceae</taxon>
        <taxon>Naematelia</taxon>
    </lineage>
</organism>
<feature type="compositionally biased region" description="Basic and acidic residues" evidence="4">
    <location>
        <begin position="666"/>
        <end position="677"/>
    </location>
</feature>
<gene>
    <name evidence="6" type="ORF">BCR39DRAFT_523842</name>
</gene>
<feature type="compositionally biased region" description="Acidic residues" evidence="4">
    <location>
        <begin position="189"/>
        <end position="198"/>
    </location>
</feature>
<evidence type="ECO:0000259" key="5">
    <source>
        <dbReference type="Pfam" id="PF06657"/>
    </source>
</evidence>
<proteinExistence type="predicted"/>
<dbReference type="GO" id="GO:0008017">
    <property type="term" value="F:microtubule binding"/>
    <property type="evidence" value="ECO:0007669"/>
    <property type="project" value="InterPro"/>
</dbReference>
<evidence type="ECO:0000256" key="3">
    <source>
        <dbReference type="SAM" id="Coils"/>
    </source>
</evidence>
<evidence type="ECO:0000256" key="2">
    <source>
        <dbReference type="ARBA" id="ARBA00022490"/>
    </source>
</evidence>
<accession>A0A1Y2BE08</accession>
<dbReference type="OrthoDB" id="76453at2759"/>
<dbReference type="AlphaFoldDB" id="A0A1Y2BE08"/>
<feature type="compositionally biased region" description="Basic and acidic residues" evidence="4">
    <location>
        <begin position="550"/>
        <end position="562"/>
    </location>
</feature>
<comment type="caution">
    <text evidence="6">The sequence shown here is derived from an EMBL/GenBank/DDBJ whole genome shotgun (WGS) entry which is preliminary data.</text>
</comment>
<feature type="compositionally biased region" description="Basic and acidic residues" evidence="4">
    <location>
        <begin position="111"/>
        <end position="122"/>
    </location>
</feature>
<evidence type="ECO:0000313" key="6">
    <source>
        <dbReference type="EMBL" id="ORY32305.1"/>
    </source>
</evidence>
<name>A0A1Y2BE08_9TREE</name>
<feature type="region of interest" description="Disordered" evidence="4">
    <location>
        <begin position="586"/>
        <end position="698"/>
    </location>
</feature>
<dbReference type="EMBL" id="MCFC01000010">
    <property type="protein sequence ID" value="ORY32305.1"/>
    <property type="molecule type" value="Genomic_DNA"/>
</dbReference>
<feature type="region of interest" description="Disordered" evidence="4">
    <location>
        <begin position="549"/>
        <end position="574"/>
    </location>
</feature>
<feature type="compositionally biased region" description="Basic and acidic residues" evidence="4">
    <location>
        <begin position="179"/>
        <end position="188"/>
    </location>
</feature>
<feature type="compositionally biased region" description="Polar residues" evidence="4">
    <location>
        <begin position="593"/>
        <end position="611"/>
    </location>
</feature>
<feature type="compositionally biased region" description="Basic and acidic residues" evidence="4">
    <location>
        <begin position="318"/>
        <end position="333"/>
    </location>
</feature>
<evidence type="ECO:0000313" key="7">
    <source>
        <dbReference type="Proteomes" id="UP000193986"/>
    </source>
</evidence>
<feature type="compositionally biased region" description="Low complexity" evidence="4">
    <location>
        <begin position="36"/>
        <end position="48"/>
    </location>
</feature>
<comment type="subcellular location">
    <subcellularLocation>
        <location evidence="1">Cytoplasm</location>
    </subcellularLocation>
</comment>